<comment type="caution">
    <text evidence="1">The sequence shown here is derived from an EMBL/GenBank/DDBJ whole genome shotgun (WGS) entry which is preliminary data.</text>
</comment>
<gene>
    <name evidence="1" type="ORF">ACFPOU_16910</name>
</gene>
<dbReference type="Proteomes" id="UP001596031">
    <property type="component" value="Unassembled WGS sequence"/>
</dbReference>
<evidence type="ECO:0000313" key="2">
    <source>
        <dbReference type="Proteomes" id="UP001596031"/>
    </source>
</evidence>
<reference evidence="2" key="1">
    <citation type="journal article" date="2019" name="Int. J. Syst. Evol. Microbiol.">
        <title>The Global Catalogue of Microorganisms (GCM) 10K type strain sequencing project: providing services to taxonomists for standard genome sequencing and annotation.</title>
        <authorList>
            <consortium name="The Broad Institute Genomics Platform"/>
            <consortium name="The Broad Institute Genome Sequencing Center for Infectious Disease"/>
            <person name="Wu L."/>
            <person name="Ma J."/>
        </authorList>
    </citation>
    <scope>NUCLEOTIDE SEQUENCE [LARGE SCALE GENOMIC DNA]</scope>
    <source>
        <strain evidence="2">CCUG 38813</strain>
    </source>
</reference>
<proteinExistence type="predicted"/>
<evidence type="ECO:0000313" key="1">
    <source>
        <dbReference type="EMBL" id="MFC5512786.1"/>
    </source>
</evidence>
<keyword evidence="2" id="KW-1185">Reference proteome</keyword>
<accession>A0ABW0PL27</accession>
<organism evidence="1 2">
    <name type="scientific">Massilia jejuensis</name>
    <dbReference type="NCBI Taxonomy" id="648894"/>
    <lineage>
        <taxon>Bacteria</taxon>
        <taxon>Pseudomonadati</taxon>
        <taxon>Pseudomonadota</taxon>
        <taxon>Betaproteobacteria</taxon>
        <taxon>Burkholderiales</taxon>
        <taxon>Oxalobacteraceae</taxon>
        <taxon>Telluria group</taxon>
        <taxon>Massilia</taxon>
    </lineage>
</organism>
<sequence>MKIIEITKAERLINKLSARVEDMPFQVQQAWMFSSYYIEHYLQEHANNGAGLNFKNTTLMAVGRLDWLLQEARLTLTKLFSEADIYTLLDCYQGDIFFPDRMNAIASGLCNHLGIELDEYKISSLAPLIDKLCSLDTVQRLALVDALEQTWHRGMRKEKMEPREFLESIGILLK</sequence>
<protein>
    <submittedName>
        <fullName evidence="1">Uncharacterized protein</fullName>
    </submittedName>
</protein>
<name>A0ABW0PL27_9BURK</name>
<dbReference type="RefSeq" id="WP_379723719.1">
    <property type="nucleotide sequence ID" value="NZ_JBHSMS010000054.1"/>
</dbReference>
<dbReference type="EMBL" id="JBHSMS010000054">
    <property type="protein sequence ID" value="MFC5512786.1"/>
    <property type="molecule type" value="Genomic_DNA"/>
</dbReference>